<dbReference type="PROSITE" id="PS00012">
    <property type="entry name" value="PHOSPHOPANTETHEINE"/>
    <property type="match status" value="1"/>
</dbReference>
<dbReference type="PANTHER" id="PTHR44845:SF6">
    <property type="entry name" value="BETA-ALANINE-ACTIVATING ENZYME"/>
    <property type="match status" value="1"/>
</dbReference>
<dbReference type="SMART" id="SM00823">
    <property type="entry name" value="PKS_PP"/>
    <property type="match status" value="1"/>
</dbReference>
<dbReference type="CDD" id="cd05235">
    <property type="entry name" value="SDR_e1"/>
    <property type="match status" value="1"/>
</dbReference>
<evidence type="ECO:0000256" key="1">
    <source>
        <dbReference type="ARBA" id="ARBA00022450"/>
    </source>
</evidence>
<dbReference type="NCBIfam" id="TIGR01733">
    <property type="entry name" value="AA-adenyl-dom"/>
    <property type="match status" value="1"/>
</dbReference>
<sequence>MGADLEGRCLHELFERQAQKTPDATALVDNETTLTYAELDRRAGALAVHLRSAGVVPDAAVGVYMERCAEYVVAILAAMKAGGAFVPLELAYPASQLEDVLSDCEPSVVLTKDAHAGRLPEWQSSFRMDADEPETPGRDLEPVRVDRENLAFIPYSSGTTGKPKGIANPHRAPVLSYLWRFGVSDYGPGDRVGCSVFFVWEVLRPLLRGGASYVIGDDVIYDPPALIRHLEEHRITEIQMTSSLMEAVLDASGPDLAGRLPGLKTIWVCGEVVTKTLARRLLEALPHTRSFNLYSIAETHEVAVTELRAVVDHPDSTYCPVGRPARPGRLYILDDDLRRVPAGEPGEVCVGGDMLARGFVNLPEKTAERFVPDPFAGEDGARMYRTGDRGRMLPDGHLEIVGRADFRVRIRGYNVELGAVEAAIEENVAVRACVVVSEGGEGEDKRLVAYVVPEPYEDHRFSGWSLDPKTGRSKEIRGVLREALPHYAVPAVYVALDALPIQATSGKVDRKKLPPPPPRQARADRDPATTTLPPEAPRAEKENLLKGIWEEALRLDEGEVEAGDDFFDLGGHSLAAAGLSARVEEGFGVHVSMPLFMEDPTVRGLCDRIEALQRDGDADGSSEVDLKARAVLEPGIAPEGGTEAATLLDAENVFLTGATGFLGAFLLDGLLSSTEARVHCLVRGRDDEDPLETIASNLESYGLSPGRMDRVVPVVGDLGEPLLGMGEERFDELARGTDLVIHAAAAVNLLYPYSALEAPNVGGTREALRLACRHKTKPFHFVSTDGIFPPNAGRCEEDTDLDSLADAREDGYGQTKWVAEKLVREAEGRGLPACVHRPGFISGHSETGASNPRDLLVAILSESLRLGAAPEVEGWRIEMTPVDFVAAAILKIAADPDAPCGTYHLANPNPSPAATVFDRLEDGGYTLERIPHEEWLRRLEAAPPGDGPGAVLRGAAPGAEDLAGGNVYDDRNTRRVLGEDGPRRPDVDGDLVLTYARYFAARGWAPEPSSLQEAGRHRRG</sequence>
<dbReference type="PROSITE" id="PS00455">
    <property type="entry name" value="AMP_BINDING"/>
    <property type="match status" value="1"/>
</dbReference>
<feature type="region of interest" description="Disordered" evidence="3">
    <location>
        <begin position="507"/>
        <end position="540"/>
    </location>
</feature>
<dbReference type="SUPFAM" id="SSF51735">
    <property type="entry name" value="NAD(P)-binding Rossmann-fold domains"/>
    <property type="match status" value="1"/>
</dbReference>
<dbReference type="PANTHER" id="PTHR44845">
    <property type="entry name" value="CARRIER DOMAIN-CONTAINING PROTEIN"/>
    <property type="match status" value="1"/>
</dbReference>
<evidence type="ECO:0000256" key="3">
    <source>
        <dbReference type="SAM" id="MobiDB-lite"/>
    </source>
</evidence>
<dbReference type="InterPro" id="IPR020806">
    <property type="entry name" value="PKS_PP-bd"/>
</dbReference>
<dbReference type="InterPro" id="IPR000873">
    <property type="entry name" value="AMP-dep_synth/lig_dom"/>
</dbReference>
<dbReference type="InterPro" id="IPR010080">
    <property type="entry name" value="Thioester_reductase-like_dom"/>
</dbReference>
<evidence type="ECO:0000256" key="2">
    <source>
        <dbReference type="ARBA" id="ARBA00022553"/>
    </source>
</evidence>
<reference evidence="5" key="1">
    <citation type="submission" date="2020-02" db="EMBL/GenBank/DDBJ databases">
        <authorList>
            <person name="Meier V. D."/>
        </authorList>
    </citation>
    <scope>NUCLEOTIDE SEQUENCE</scope>
    <source>
        <strain evidence="5">AVDCRST_MAG02</strain>
    </source>
</reference>
<dbReference type="InterPro" id="IPR036291">
    <property type="entry name" value="NAD(P)-bd_dom_sf"/>
</dbReference>
<keyword evidence="1" id="KW-0596">Phosphopantetheine</keyword>
<dbReference type="InterPro" id="IPR042099">
    <property type="entry name" value="ANL_N_sf"/>
</dbReference>
<dbReference type="Gene3D" id="3.40.50.720">
    <property type="entry name" value="NAD(P)-binding Rossmann-like Domain"/>
    <property type="match status" value="1"/>
</dbReference>
<dbReference type="PROSITE" id="PS50075">
    <property type="entry name" value="CARRIER"/>
    <property type="match status" value="1"/>
</dbReference>
<dbReference type="Pfam" id="PF07993">
    <property type="entry name" value="NAD_binding_4"/>
    <property type="match status" value="1"/>
</dbReference>
<dbReference type="InterPro" id="IPR020845">
    <property type="entry name" value="AMP-binding_CS"/>
</dbReference>
<evidence type="ECO:0000313" key="5">
    <source>
        <dbReference type="EMBL" id="CAA9476250.1"/>
    </source>
</evidence>
<dbReference type="SUPFAM" id="SSF47336">
    <property type="entry name" value="ACP-like"/>
    <property type="match status" value="1"/>
</dbReference>
<feature type="domain" description="Carrier" evidence="4">
    <location>
        <begin position="536"/>
        <end position="613"/>
    </location>
</feature>
<organism evidence="5">
    <name type="scientific">uncultured Rubrobacteraceae bacterium</name>
    <dbReference type="NCBI Taxonomy" id="349277"/>
    <lineage>
        <taxon>Bacteria</taxon>
        <taxon>Bacillati</taxon>
        <taxon>Actinomycetota</taxon>
        <taxon>Rubrobacteria</taxon>
        <taxon>Rubrobacterales</taxon>
        <taxon>Rubrobacteraceae</taxon>
        <taxon>environmental samples</taxon>
    </lineage>
</organism>
<dbReference type="Gene3D" id="3.30.300.30">
    <property type="match status" value="1"/>
</dbReference>
<dbReference type="SUPFAM" id="SSF56801">
    <property type="entry name" value="Acetyl-CoA synthetase-like"/>
    <property type="match status" value="1"/>
</dbReference>
<gene>
    <name evidence="5" type="ORF">AVDCRST_MAG02-4141</name>
</gene>
<dbReference type="InterPro" id="IPR009081">
    <property type="entry name" value="PP-bd_ACP"/>
</dbReference>
<dbReference type="InterPro" id="IPR036736">
    <property type="entry name" value="ACP-like_sf"/>
</dbReference>
<dbReference type="AlphaFoldDB" id="A0A6J4RLE9"/>
<name>A0A6J4RLE9_9ACTN</name>
<dbReference type="Pfam" id="PF13193">
    <property type="entry name" value="AMP-binding_C"/>
    <property type="match status" value="1"/>
</dbReference>
<dbReference type="NCBIfam" id="TIGR01746">
    <property type="entry name" value="Thioester-redct"/>
    <property type="match status" value="1"/>
</dbReference>
<dbReference type="InterPro" id="IPR010071">
    <property type="entry name" value="AA_adenyl_dom"/>
</dbReference>
<dbReference type="InterPro" id="IPR025110">
    <property type="entry name" value="AMP-bd_C"/>
</dbReference>
<protein>
    <recommendedName>
        <fullName evidence="4">Carrier domain-containing protein</fullName>
    </recommendedName>
</protein>
<dbReference type="CDD" id="cd05930">
    <property type="entry name" value="A_NRPS"/>
    <property type="match status" value="1"/>
</dbReference>
<proteinExistence type="predicted"/>
<dbReference type="Gene3D" id="3.40.50.12780">
    <property type="entry name" value="N-terminal domain of ligase-like"/>
    <property type="match status" value="1"/>
</dbReference>
<dbReference type="InterPro" id="IPR045851">
    <property type="entry name" value="AMP-bd_C_sf"/>
</dbReference>
<dbReference type="Gene3D" id="1.10.1200.10">
    <property type="entry name" value="ACP-like"/>
    <property type="match status" value="1"/>
</dbReference>
<dbReference type="Pfam" id="PF00550">
    <property type="entry name" value="PP-binding"/>
    <property type="match status" value="1"/>
</dbReference>
<evidence type="ECO:0000259" key="4">
    <source>
        <dbReference type="PROSITE" id="PS50075"/>
    </source>
</evidence>
<dbReference type="InterPro" id="IPR013120">
    <property type="entry name" value="FAR_NAD-bd"/>
</dbReference>
<accession>A0A6J4RLE9</accession>
<dbReference type="EMBL" id="CADCVH010000115">
    <property type="protein sequence ID" value="CAA9476250.1"/>
    <property type="molecule type" value="Genomic_DNA"/>
</dbReference>
<dbReference type="Pfam" id="PF00501">
    <property type="entry name" value="AMP-binding"/>
    <property type="match status" value="1"/>
</dbReference>
<keyword evidence="2" id="KW-0597">Phosphoprotein</keyword>
<dbReference type="GO" id="GO:0031177">
    <property type="term" value="F:phosphopantetheine binding"/>
    <property type="evidence" value="ECO:0007669"/>
    <property type="project" value="InterPro"/>
</dbReference>
<dbReference type="InterPro" id="IPR006162">
    <property type="entry name" value="Ppantetheine_attach_site"/>
</dbReference>